<organism evidence="2 3">
    <name type="scientific">Oerskovia jenensis</name>
    <dbReference type="NCBI Taxonomy" id="162169"/>
    <lineage>
        <taxon>Bacteria</taxon>
        <taxon>Bacillati</taxon>
        <taxon>Actinomycetota</taxon>
        <taxon>Actinomycetes</taxon>
        <taxon>Micrococcales</taxon>
        <taxon>Cellulomonadaceae</taxon>
        <taxon>Oerskovia</taxon>
    </lineage>
</organism>
<reference evidence="2 3" key="1">
    <citation type="submission" date="2021-01" db="EMBL/GenBank/DDBJ databases">
        <title>Sequencing the genomes of 1000 actinobacteria strains.</title>
        <authorList>
            <person name="Klenk H.-P."/>
        </authorList>
    </citation>
    <scope>NUCLEOTIDE SEQUENCE [LARGE SCALE GENOMIC DNA]</scope>
    <source>
        <strain evidence="2 3">DSM 46000</strain>
    </source>
</reference>
<comment type="caution">
    <text evidence="2">The sequence shown here is derived from an EMBL/GenBank/DDBJ whole genome shotgun (WGS) entry which is preliminary data.</text>
</comment>
<sequence length="224" mass="24272">MARDHARIRLDIWEDDDWRDLTHDGQWLYMHLLSSPALSFAGVGDWRPARISGAARGLSAARVEAFAVELEVEQFILVDRDTEEVLIRSWVKHDGLMKSPNMAVAFAKAHAAVASRVLRAVIVDQLHLLQEAQPDLKGWAHEAARRVLGKRSMPFVEGFAALPHNPSLIPSRTPSGTPSGKGSGNPSDTPSSTPSATPNSLLLTPNSSSSPLPEPHQSAPEASS</sequence>
<dbReference type="RefSeq" id="WP_205307966.1">
    <property type="nucleotide sequence ID" value="NZ_BAAAVF010000007.1"/>
</dbReference>
<feature type="region of interest" description="Disordered" evidence="1">
    <location>
        <begin position="164"/>
        <end position="224"/>
    </location>
</feature>
<evidence type="ECO:0000313" key="3">
    <source>
        <dbReference type="Proteomes" id="UP000698059"/>
    </source>
</evidence>
<evidence type="ECO:0000256" key="1">
    <source>
        <dbReference type="SAM" id="MobiDB-lite"/>
    </source>
</evidence>
<dbReference type="Proteomes" id="UP000698059">
    <property type="component" value="Unassembled WGS sequence"/>
</dbReference>
<name>A0ABS2LIA5_9CELL</name>
<evidence type="ECO:0000313" key="2">
    <source>
        <dbReference type="EMBL" id="MBM7480151.1"/>
    </source>
</evidence>
<dbReference type="EMBL" id="JAFBBO010000001">
    <property type="protein sequence ID" value="MBM7480151.1"/>
    <property type="molecule type" value="Genomic_DNA"/>
</dbReference>
<feature type="compositionally biased region" description="Low complexity" evidence="1">
    <location>
        <begin position="170"/>
        <end position="211"/>
    </location>
</feature>
<keyword evidence="3" id="KW-1185">Reference proteome</keyword>
<proteinExistence type="predicted"/>
<protein>
    <submittedName>
        <fullName evidence="2">Uncharacterized protein</fullName>
    </submittedName>
</protein>
<gene>
    <name evidence="2" type="ORF">JOD49_003071</name>
</gene>
<accession>A0ABS2LIA5</accession>